<sequence>MIDDTFSYDYTEEHGFGFAMVGGDTNEPDVLASKLEEMLMDAKAGRGLTVENLERMKKKKIGAFLRAVNSPEYIANQFTRYAFNDMNLFDVVPVLESLTLDDIKKGADKLIAEERFTVCQVVPKDKK</sequence>
<dbReference type="eggNOG" id="COG0612">
    <property type="taxonomic scope" value="Bacteria"/>
</dbReference>
<evidence type="ECO:0000313" key="2">
    <source>
        <dbReference type="Proteomes" id="UP000018949"/>
    </source>
</evidence>
<comment type="caution">
    <text evidence="1">The sequence shown here is derived from an EMBL/GenBank/DDBJ whole genome shotgun (WGS) entry which is preliminary data.</text>
</comment>
<accession>W4RJH3</accession>
<keyword evidence="2" id="KW-1185">Reference proteome</keyword>
<dbReference type="GO" id="GO:0046872">
    <property type="term" value="F:metal ion binding"/>
    <property type="evidence" value="ECO:0007669"/>
    <property type="project" value="InterPro"/>
</dbReference>
<evidence type="ECO:0000313" key="1">
    <source>
        <dbReference type="EMBL" id="GAE43739.1"/>
    </source>
</evidence>
<dbReference type="InterPro" id="IPR011249">
    <property type="entry name" value="Metalloenz_LuxS/M16"/>
</dbReference>
<proteinExistence type="predicted"/>
<protein>
    <submittedName>
        <fullName evidence="1">Peptidase</fullName>
    </submittedName>
</protein>
<dbReference type="SUPFAM" id="SSF63411">
    <property type="entry name" value="LuxS/MPP-like metallohydrolase"/>
    <property type="match status" value="1"/>
</dbReference>
<dbReference type="Gene3D" id="3.30.830.10">
    <property type="entry name" value="Metalloenzyme, LuxS/M16 peptidase-like"/>
    <property type="match status" value="1"/>
</dbReference>
<gene>
    <name evidence="1" type="ORF">JCM21738_391</name>
</gene>
<name>W4RJH3_9BACI</name>
<dbReference type="Proteomes" id="UP000018949">
    <property type="component" value="Unassembled WGS sequence"/>
</dbReference>
<dbReference type="EMBL" id="BAUW01000002">
    <property type="protein sequence ID" value="GAE43739.1"/>
    <property type="molecule type" value="Genomic_DNA"/>
</dbReference>
<reference evidence="1 2" key="1">
    <citation type="submission" date="2013-12" db="EMBL/GenBank/DDBJ databases">
        <title>NBRP : Genome information of microbial organism related human and environment.</title>
        <authorList>
            <person name="Hattori M."/>
            <person name="Oshima K."/>
            <person name="Inaba H."/>
            <person name="Suda W."/>
            <person name="Sakamoto M."/>
            <person name="Iino T."/>
            <person name="Kitahara M."/>
            <person name="Oshida Y."/>
            <person name="Iida T."/>
            <person name="Kudo T."/>
            <person name="Itoh T."/>
            <person name="Ahmed I."/>
            <person name="Ohkuma M."/>
        </authorList>
    </citation>
    <scope>NUCLEOTIDE SEQUENCE [LARGE SCALE GENOMIC DNA]</scope>
    <source>
        <strain evidence="1 2">JCM 21738</strain>
    </source>
</reference>
<dbReference type="AlphaFoldDB" id="W4RJH3"/>
<organism evidence="1 2">
    <name type="scientific">Mesobacillus boroniphilus JCM 21738</name>
    <dbReference type="NCBI Taxonomy" id="1294265"/>
    <lineage>
        <taxon>Bacteria</taxon>
        <taxon>Bacillati</taxon>
        <taxon>Bacillota</taxon>
        <taxon>Bacilli</taxon>
        <taxon>Bacillales</taxon>
        <taxon>Bacillaceae</taxon>
        <taxon>Mesobacillus</taxon>
    </lineage>
</organism>